<dbReference type="Pfam" id="PF00440">
    <property type="entry name" value="TetR_N"/>
    <property type="match status" value="1"/>
</dbReference>
<keyword evidence="3 5" id="KW-0238">DNA-binding</keyword>
<dbReference type="GO" id="GO:0000976">
    <property type="term" value="F:transcription cis-regulatory region binding"/>
    <property type="evidence" value="ECO:0007669"/>
    <property type="project" value="TreeGrafter"/>
</dbReference>
<feature type="domain" description="HTH tetR-type" evidence="6">
    <location>
        <begin position="14"/>
        <end position="74"/>
    </location>
</feature>
<gene>
    <name evidence="7" type="ORF">GV832_12195</name>
</gene>
<dbReference type="PANTHER" id="PTHR30055">
    <property type="entry name" value="HTH-TYPE TRANSCRIPTIONAL REGULATOR RUTR"/>
    <property type="match status" value="1"/>
</dbReference>
<feature type="DNA-binding region" description="H-T-H motif" evidence="5">
    <location>
        <begin position="37"/>
        <end position="56"/>
    </location>
</feature>
<dbReference type="InterPro" id="IPR039538">
    <property type="entry name" value="BetI_C"/>
</dbReference>
<reference evidence="7" key="1">
    <citation type="submission" date="2020-01" db="EMBL/GenBank/DDBJ databases">
        <authorList>
            <person name="Chen W.-M."/>
        </authorList>
    </citation>
    <scope>NUCLEOTIDE SEQUENCE</scope>
    <source>
        <strain evidence="7">CYK-10</strain>
    </source>
</reference>
<dbReference type="AlphaFoldDB" id="A0AAE4YBS7"/>
<accession>A0AAE4YBS7</accession>
<organism evidence="7 8">
    <name type="scientific">Stagnihabitans tardus</name>
    <dbReference type="NCBI Taxonomy" id="2699202"/>
    <lineage>
        <taxon>Bacteria</taxon>
        <taxon>Pseudomonadati</taxon>
        <taxon>Pseudomonadota</taxon>
        <taxon>Alphaproteobacteria</taxon>
        <taxon>Rhodobacterales</taxon>
        <taxon>Paracoccaceae</taxon>
        <taxon>Stagnihabitans</taxon>
    </lineage>
</organism>
<evidence type="ECO:0000256" key="5">
    <source>
        <dbReference type="PROSITE-ProRule" id="PRU00335"/>
    </source>
</evidence>
<evidence type="ECO:0000256" key="3">
    <source>
        <dbReference type="ARBA" id="ARBA00023125"/>
    </source>
</evidence>
<dbReference type="InterPro" id="IPR050109">
    <property type="entry name" value="HTH-type_TetR-like_transc_reg"/>
</dbReference>
<evidence type="ECO:0000259" key="6">
    <source>
        <dbReference type="PROSITE" id="PS50977"/>
    </source>
</evidence>
<name>A0AAE4YBS7_9RHOB</name>
<dbReference type="SUPFAM" id="SSF48498">
    <property type="entry name" value="Tetracyclin repressor-like, C-terminal domain"/>
    <property type="match status" value="1"/>
</dbReference>
<dbReference type="GO" id="GO:0003700">
    <property type="term" value="F:DNA-binding transcription factor activity"/>
    <property type="evidence" value="ECO:0007669"/>
    <property type="project" value="TreeGrafter"/>
</dbReference>
<dbReference type="Pfam" id="PF13977">
    <property type="entry name" value="TetR_C_6"/>
    <property type="match status" value="1"/>
</dbReference>
<proteinExistence type="predicted"/>
<evidence type="ECO:0000256" key="2">
    <source>
        <dbReference type="ARBA" id="ARBA00023015"/>
    </source>
</evidence>
<sequence>MSSERKPYRREAEDKRRQALVEATLALVAEGGAQNATVRAIAERAGVTAGLIRHYFQSKDQLLIAAYRHLMNRMTDDSASVLRAAPHAPEARLAAFVAASLTAPVVDPEALMLWATFLQETRRDPVMHDTHAQTYLGYRDRLQGLIAALPGDWPEPHARRMAIACNAVIDGLWMEGCALPEAFAPGELAELGIRSVGSILGVDLTPWLLLSAPILAEV</sequence>
<dbReference type="EMBL" id="JAABNR010000010">
    <property type="protein sequence ID" value="NBZ88343.1"/>
    <property type="molecule type" value="Genomic_DNA"/>
</dbReference>
<comment type="caution">
    <text evidence="7">The sequence shown here is derived from an EMBL/GenBank/DDBJ whole genome shotgun (WGS) entry which is preliminary data.</text>
</comment>
<keyword evidence="4" id="KW-0804">Transcription</keyword>
<dbReference type="PRINTS" id="PR00455">
    <property type="entry name" value="HTHTETR"/>
</dbReference>
<dbReference type="Proteomes" id="UP001193501">
    <property type="component" value="Unassembled WGS sequence"/>
</dbReference>
<evidence type="ECO:0000313" key="7">
    <source>
        <dbReference type="EMBL" id="NBZ88343.1"/>
    </source>
</evidence>
<dbReference type="InterPro" id="IPR001647">
    <property type="entry name" value="HTH_TetR"/>
</dbReference>
<dbReference type="InterPro" id="IPR009057">
    <property type="entry name" value="Homeodomain-like_sf"/>
</dbReference>
<keyword evidence="1" id="KW-0678">Repressor</keyword>
<keyword evidence="8" id="KW-1185">Reference proteome</keyword>
<evidence type="ECO:0000256" key="1">
    <source>
        <dbReference type="ARBA" id="ARBA00022491"/>
    </source>
</evidence>
<dbReference type="RefSeq" id="WP_168775158.1">
    <property type="nucleotide sequence ID" value="NZ_JAABNR010000010.1"/>
</dbReference>
<dbReference type="InterPro" id="IPR036271">
    <property type="entry name" value="Tet_transcr_reg_TetR-rel_C_sf"/>
</dbReference>
<evidence type="ECO:0000313" key="8">
    <source>
        <dbReference type="Proteomes" id="UP001193501"/>
    </source>
</evidence>
<keyword evidence="2" id="KW-0805">Transcription regulation</keyword>
<protein>
    <submittedName>
        <fullName evidence="7">TetR family transcriptional regulator</fullName>
    </submittedName>
</protein>
<dbReference type="SUPFAM" id="SSF46689">
    <property type="entry name" value="Homeodomain-like"/>
    <property type="match status" value="1"/>
</dbReference>
<dbReference type="PANTHER" id="PTHR30055:SF228">
    <property type="entry name" value="TRANSCRIPTIONAL REGULATOR-RELATED"/>
    <property type="match status" value="1"/>
</dbReference>
<dbReference type="Gene3D" id="1.10.357.10">
    <property type="entry name" value="Tetracycline Repressor, domain 2"/>
    <property type="match status" value="1"/>
</dbReference>
<evidence type="ECO:0000256" key="4">
    <source>
        <dbReference type="ARBA" id="ARBA00023163"/>
    </source>
</evidence>
<dbReference type="PROSITE" id="PS50977">
    <property type="entry name" value="HTH_TETR_2"/>
    <property type="match status" value="1"/>
</dbReference>